<dbReference type="EMBL" id="PFEK01000070">
    <property type="protein sequence ID" value="PJE67206.1"/>
    <property type="molecule type" value="Genomic_DNA"/>
</dbReference>
<reference evidence="3" key="1">
    <citation type="submission" date="2017-09" db="EMBL/GenBank/DDBJ databases">
        <title>Depth-based differentiation of microbial function through sediment-hosted aquifers and enrichment of novel symbionts in the deep terrestrial subsurface.</title>
        <authorList>
            <person name="Probst A.J."/>
            <person name="Ladd B."/>
            <person name="Jarett J.K."/>
            <person name="Geller-Mcgrath D.E."/>
            <person name="Sieber C.M.K."/>
            <person name="Emerson J.B."/>
            <person name="Anantharaman K."/>
            <person name="Thomas B.C."/>
            <person name="Malmstrom R."/>
            <person name="Stieglmeier M."/>
            <person name="Klingl A."/>
            <person name="Woyke T."/>
            <person name="Ryan C.M."/>
            <person name="Banfield J.F."/>
        </authorList>
    </citation>
    <scope>NUCLEOTIDE SEQUENCE [LARGE SCALE GENOMIC DNA]</scope>
</reference>
<keyword evidence="1" id="KW-0472">Membrane</keyword>
<evidence type="ECO:0000313" key="3">
    <source>
        <dbReference type="Proteomes" id="UP000231474"/>
    </source>
</evidence>
<keyword evidence="1" id="KW-1133">Transmembrane helix</keyword>
<dbReference type="AlphaFoldDB" id="A0A2M8L2S9"/>
<feature type="transmembrane region" description="Helical" evidence="1">
    <location>
        <begin position="46"/>
        <end position="64"/>
    </location>
</feature>
<feature type="transmembrane region" description="Helical" evidence="1">
    <location>
        <begin position="70"/>
        <end position="88"/>
    </location>
</feature>
<evidence type="ECO:0008006" key="4">
    <source>
        <dbReference type="Google" id="ProtNLM"/>
    </source>
</evidence>
<name>A0A2M8L2S9_9BACT</name>
<protein>
    <recommendedName>
        <fullName evidence="4">DUF5673 domain-containing protein</fullName>
    </recommendedName>
</protein>
<evidence type="ECO:0000313" key="2">
    <source>
        <dbReference type="EMBL" id="PJE67206.1"/>
    </source>
</evidence>
<keyword evidence="1" id="KW-0812">Transmembrane</keyword>
<accession>A0A2M8L2S9</accession>
<evidence type="ECO:0000256" key="1">
    <source>
        <dbReference type="SAM" id="Phobius"/>
    </source>
</evidence>
<comment type="caution">
    <text evidence="2">The sequence shown here is derived from an EMBL/GenBank/DDBJ whole genome shotgun (WGS) entry which is preliminary data.</text>
</comment>
<organism evidence="2 3">
    <name type="scientific">Candidatus Shapirobacteria bacterium CG10_big_fil_rev_8_21_14_0_10_40_9</name>
    <dbReference type="NCBI Taxonomy" id="1974888"/>
    <lineage>
        <taxon>Bacteria</taxon>
        <taxon>Candidatus Shapironibacteriota</taxon>
    </lineage>
</organism>
<gene>
    <name evidence="2" type="ORF">COU95_03610</name>
</gene>
<dbReference type="Proteomes" id="UP000231474">
    <property type="component" value="Unassembled WGS sequence"/>
</dbReference>
<sequence>MPVQSNQESTLKSEEGPVEVLPVREVKTLLSWKAPIRPFKTRNREFWTTVGSIAFLLAVILLFIKEWLLIAVIAAIIFVYYVLSSVPPEEIEHQITNRGVRFAGNEYLWEEISQFWISEKWGQKILNLETKFRFPGRLELLFKIEDEGKIREILKKYLPEETPPPSFLDRASSWLSKKVPLEIS</sequence>
<proteinExistence type="predicted"/>